<comment type="caution">
    <text evidence="2">The sequence shown here is derived from an EMBL/GenBank/DDBJ whole genome shotgun (WGS) entry which is preliminary data.</text>
</comment>
<proteinExistence type="predicted"/>
<dbReference type="AlphaFoldDB" id="A0A8J2W4X8"/>
<evidence type="ECO:0000313" key="3">
    <source>
        <dbReference type="Proteomes" id="UP000789524"/>
    </source>
</evidence>
<feature type="chain" id="PRO_5035266703" evidence="1">
    <location>
        <begin position="16"/>
        <end position="78"/>
    </location>
</feature>
<dbReference type="EMBL" id="CAKASE010000066">
    <property type="protein sequence ID" value="CAG9570771.1"/>
    <property type="molecule type" value="Genomic_DNA"/>
</dbReference>
<name>A0A8J2W4X8_9NEOP</name>
<keyword evidence="1" id="KW-0732">Signal</keyword>
<feature type="signal peptide" evidence="1">
    <location>
        <begin position="1"/>
        <end position="15"/>
    </location>
</feature>
<dbReference type="Proteomes" id="UP000789524">
    <property type="component" value="Unassembled WGS sequence"/>
</dbReference>
<accession>A0A8J2W4X8</accession>
<keyword evidence="3" id="KW-1185">Reference proteome</keyword>
<evidence type="ECO:0000256" key="1">
    <source>
        <dbReference type="SAM" id="SignalP"/>
    </source>
</evidence>
<gene>
    <name evidence="2" type="ORF">DCHRY22_LOCUS9444</name>
</gene>
<protein>
    <submittedName>
        <fullName evidence="2">(African queen) hypothetical protein</fullName>
    </submittedName>
</protein>
<sequence>MEVYILFFLIATSAALPLEKETIVDGRSYNVADLVLEVNTTMPEYSSTNYEDDPFSSFVGNGCPTGKVKVLGVCAYAD</sequence>
<dbReference type="OrthoDB" id="7437848at2759"/>
<evidence type="ECO:0000313" key="2">
    <source>
        <dbReference type="EMBL" id="CAG9570771.1"/>
    </source>
</evidence>
<organism evidence="2 3">
    <name type="scientific">Danaus chrysippus</name>
    <name type="common">African queen</name>
    <dbReference type="NCBI Taxonomy" id="151541"/>
    <lineage>
        <taxon>Eukaryota</taxon>
        <taxon>Metazoa</taxon>
        <taxon>Ecdysozoa</taxon>
        <taxon>Arthropoda</taxon>
        <taxon>Hexapoda</taxon>
        <taxon>Insecta</taxon>
        <taxon>Pterygota</taxon>
        <taxon>Neoptera</taxon>
        <taxon>Endopterygota</taxon>
        <taxon>Lepidoptera</taxon>
        <taxon>Glossata</taxon>
        <taxon>Ditrysia</taxon>
        <taxon>Papilionoidea</taxon>
        <taxon>Nymphalidae</taxon>
        <taxon>Danainae</taxon>
        <taxon>Danaini</taxon>
        <taxon>Danaina</taxon>
        <taxon>Danaus</taxon>
        <taxon>Anosia</taxon>
    </lineage>
</organism>
<reference evidence="2" key="1">
    <citation type="submission" date="2021-09" db="EMBL/GenBank/DDBJ databases">
        <authorList>
            <person name="Martin H S."/>
        </authorList>
    </citation>
    <scope>NUCLEOTIDE SEQUENCE</scope>
</reference>